<protein>
    <submittedName>
        <fullName evidence="1">Uncharacterized protein</fullName>
    </submittedName>
</protein>
<sequence>MKPDPRVAQAERTRVSDAEMTRLEGLFNTSSIHPRDFDVVVNGRTLKADQTVSVGAPVFPGASTPEVMGYYKEFAGMDAMPTVKAIPGKGNVYVATRPDGSKVNLRSFSSSAQQAGAVWTIEIRHPLISNNGIVEIKFK</sequence>
<comment type="caution">
    <text evidence="1">The sequence shown here is derived from an EMBL/GenBank/DDBJ whole genome shotgun (WGS) entry which is preliminary data.</text>
</comment>
<accession>A0A3S0KFH3</accession>
<dbReference type="AlphaFoldDB" id="A0A3S0KFH3"/>
<dbReference type="EMBL" id="RXLZ01000017">
    <property type="protein sequence ID" value="RTQ90127.1"/>
    <property type="molecule type" value="Genomic_DNA"/>
</dbReference>
<proteinExistence type="predicted"/>
<name>A0A3S0KFH3_STEMA</name>
<reference evidence="1 2" key="1">
    <citation type="submission" date="2018-12" db="EMBL/GenBank/DDBJ databases">
        <authorList>
            <person name="Kartti S."/>
            <person name="Manni A."/>
            <person name="Chemao El Fihri M.W."/>
            <person name="Laamarti M."/>
            <person name="Temsamani L."/>
            <person name="El Jamali J.E."/>
            <person name="Ouadghiri M."/>
            <person name="Ibrahimi A."/>
            <person name="Filati-Maltouf A."/>
        </authorList>
    </citation>
    <scope>NUCLEOTIDE SEQUENCE [LARGE SCALE GENOMIC DNA]</scope>
    <source>
        <strain evidence="1 2">MDMC339</strain>
    </source>
</reference>
<organism evidence="1 2">
    <name type="scientific">Stenotrophomonas maltophilia</name>
    <name type="common">Pseudomonas maltophilia</name>
    <name type="synonym">Xanthomonas maltophilia</name>
    <dbReference type="NCBI Taxonomy" id="40324"/>
    <lineage>
        <taxon>Bacteria</taxon>
        <taxon>Pseudomonadati</taxon>
        <taxon>Pseudomonadota</taxon>
        <taxon>Gammaproteobacteria</taxon>
        <taxon>Lysobacterales</taxon>
        <taxon>Lysobacteraceae</taxon>
        <taxon>Stenotrophomonas</taxon>
        <taxon>Stenotrophomonas maltophilia group</taxon>
    </lineage>
</organism>
<dbReference type="Proteomes" id="UP000271705">
    <property type="component" value="Unassembled WGS sequence"/>
</dbReference>
<evidence type="ECO:0000313" key="2">
    <source>
        <dbReference type="Proteomes" id="UP000271705"/>
    </source>
</evidence>
<gene>
    <name evidence="1" type="ORF">EKL94_07695</name>
</gene>
<dbReference type="RefSeq" id="WP_126928635.1">
    <property type="nucleotide sequence ID" value="NZ_RXLZ01000017.1"/>
</dbReference>
<evidence type="ECO:0000313" key="1">
    <source>
        <dbReference type="EMBL" id="RTQ90127.1"/>
    </source>
</evidence>